<dbReference type="AlphaFoldDB" id="A0A7X2IRK2"/>
<feature type="domain" description="N-acetyltransferase" evidence="3">
    <location>
        <begin position="1"/>
        <end position="147"/>
    </location>
</feature>
<evidence type="ECO:0000259" key="3">
    <source>
        <dbReference type="PROSITE" id="PS51186"/>
    </source>
</evidence>
<gene>
    <name evidence="4" type="ORF">GJ700_23540</name>
</gene>
<evidence type="ECO:0000313" key="5">
    <source>
        <dbReference type="Proteomes" id="UP000446768"/>
    </source>
</evidence>
<dbReference type="InterPro" id="IPR050832">
    <property type="entry name" value="Bact_Acetyltransf"/>
</dbReference>
<dbReference type="Gene3D" id="3.40.630.30">
    <property type="match status" value="1"/>
</dbReference>
<organism evidence="4 5">
    <name type="scientific">Pseudoduganella rivuli</name>
    <dbReference type="NCBI Taxonomy" id="2666085"/>
    <lineage>
        <taxon>Bacteria</taxon>
        <taxon>Pseudomonadati</taxon>
        <taxon>Pseudomonadota</taxon>
        <taxon>Betaproteobacteria</taxon>
        <taxon>Burkholderiales</taxon>
        <taxon>Oxalobacteraceae</taxon>
        <taxon>Telluria group</taxon>
        <taxon>Pseudoduganella</taxon>
    </lineage>
</organism>
<accession>A0A7X2IRK2</accession>
<proteinExistence type="predicted"/>
<dbReference type="InterPro" id="IPR016181">
    <property type="entry name" value="Acyl_CoA_acyltransferase"/>
</dbReference>
<dbReference type="Pfam" id="PF00583">
    <property type="entry name" value="Acetyltransf_1"/>
    <property type="match status" value="1"/>
</dbReference>
<keyword evidence="5" id="KW-1185">Reference proteome</keyword>
<evidence type="ECO:0000256" key="1">
    <source>
        <dbReference type="ARBA" id="ARBA00022679"/>
    </source>
</evidence>
<dbReference type="PROSITE" id="PS51186">
    <property type="entry name" value="GNAT"/>
    <property type="match status" value="1"/>
</dbReference>
<dbReference type="GO" id="GO:0016747">
    <property type="term" value="F:acyltransferase activity, transferring groups other than amino-acyl groups"/>
    <property type="evidence" value="ECO:0007669"/>
    <property type="project" value="InterPro"/>
</dbReference>
<evidence type="ECO:0000313" key="4">
    <source>
        <dbReference type="EMBL" id="MRV74689.1"/>
    </source>
</evidence>
<protein>
    <submittedName>
        <fullName evidence="4">GNAT family N-acetyltransferase</fullName>
    </submittedName>
</protein>
<name>A0A7X2IRK2_9BURK</name>
<dbReference type="SUPFAM" id="SSF55729">
    <property type="entry name" value="Acyl-CoA N-acyltransferases (Nat)"/>
    <property type="match status" value="1"/>
</dbReference>
<dbReference type="Proteomes" id="UP000446768">
    <property type="component" value="Unassembled WGS sequence"/>
</dbReference>
<keyword evidence="1 4" id="KW-0808">Transferase</keyword>
<dbReference type="CDD" id="cd04301">
    <property type="entry name" value="NAT_SF"/>
    <property type="match status" value="1"/>
</dbReference>
<evidence type="ECO:0000256" key="2">
    <source>
        <dbReference type="ARBA" id="ARBA00023315"/>
    </source>
</evidence>
<dbReference type="InterPro" id="IPR000182">
    <property type="entry name" value="GNAT_dom"/>
</dbReference>
<dbReference type="EMBL" id="WKJJ01000016">
    <property type="protein sequence ID" value="MRV74689.1"/>
    <property type="molecule type" value="Genomic_DNA"/>
</dbReference>
<dbReference type="PANTHER" id="PTHR43877:SF2">
    <property type="entry name" value="AMINOALKYLPHOSPHONATE N-ACETYLTRANSFERASE-RELATED"/>
    <property type="match status" value="1"/>
</dbReference>
<sequence>MKATRLAALLDAPTAFGVTHAQSSANTDDDWRAHAAGRKGIAFFLAWDGEDAVGIAGGVTGGDGRYQLIAMWVRQDHRGSGVAAQLVDAVKAHAVAAGHTRVALDVSPDNAPAARFYQKQGFVFLPQWEPLASHPHIQVQAMAWMAN</sequence>
<dbReference type="PANTHER" id="PTHR43877">
    <property type="entry name" value="AMINOALKYLPHOSPHONATE N-ACETYLTRANSFERASE-RELATED-RELATED"/>
    <property type="match status" value="1"/>
</dbReference>
<reference evidence="4 5" key="1">
    <citation type="submission" date="2019-11" db="EMBL/GenBank/DDBJ databases">
        <title>Novel species isolated from a subtropical stream in China.</title>
        <authorList>
            <person name="Lu H."/>
        </authorList>
    </citation>
    <scope>NUCLEOTIDE SEQUENCE [LARGE SCALE GENOMIC DNA]</scope>
    <source>
        <strain evidence="4 5">FT92W</strain>
    </source>
</reference>
<comment type="caution">
    <text evidence="4">The sequence shown here is derived from an EMBL/GenBank/DDBJ whole genome shotgun (WGS) entry which is preliminary data.</text>
</comment>
<keyword evidence="2" id="KW-0012">Acyltransferase</keyword>